<dbReference type="GO" id="GO:0042286">
    <property type="term" value="F:glutamate-1-semialdehyde 2,1-aminomutase activity"/>
    <property type="evidence" value="ECO:0007669"/>
    <property type="project" value="UniProtKB-UniRule"/>
</dbReference>
<proteinExistence type="inferred from homology"/>
<dbReference type="EC" id="5.4.3.8" evidence="7"/>
<comment type="subunit">
    <text evidence="7">Homodimer.</text>
</comment>
<dbReference type="PROSITE" id="PS00600">
    <property type="entry name" value="AA_TRANSFER_CLASS_3"/>
    <property type="match status" value="1"/>
</dbReference>
<dbReference type="FunFam" id="3.40.640.10:FF:000021">
    <property type="entry name" value="Glutamate-1-semialdehyde 2,1-aminomutase"/>
    <property type="match status" value="1"/>
</dbReference>
<dbReference type="CDD" id="cd00610">
    <property type="entry name" value="OAT_like"/>
    <property type="match status" value="1"/>
</dbReference>
<accession>A0A8T9T2W4</accession>
<keyword evidence="4 7" id="KW-0663">Pyridoxal phosphate</keyword>
<protein>
    <recommendedName>
        <fullName evidence="7">Glutamate-1-semialdehyde 2,1-aminomutase</fullName>
        <shortName evidence="7">GSA</shortName>
        <ecNumber evidence="7">5.4.3.8</ecNumber>
    </recommendedName>
    <alternativeName>
        <fullName evidence="7">Glutamate-1-semialdehyde aminotransferase</fullName>
        <shortName evidence="7">GSA-AT</shortName>
    </alternativeName>
</protein>
<dbReference type="PANTHER" id="PTHR43713:SF3">
    <property type="entry name" value="GLUTAMATE-1-SEMIALDEHYDE 2,1-AMINOMUTASE 1, CHLOROPLASTIC-RELATED"/>
    <property type="match status" value="1"/>
</dbReference>
<evidence type="ECO:0000256" key="1">
    <source>
        <dbReference type="ARBA" id="ARBA00001933"/>
    </source>
</evidence>
<keyword evidence="9" id="KW-1185">Reference proteome</keyword>
<dbReference type="InterPro" id="IPR049704">
    <property type="entry name" value="Aminotrans_3_PPA_site"/>
</dbReference>
<reference evidence="8 9" key="1">
    <citation type="submission" date="2022-04" db="EMBL/GenBank/DDBJ databases">
        <title>Hymenobacter sp. isolated from the air.</title>
        <authorList>
            <person name="Won M."/>
            <person name="Lee C.-M."/>
            <person name="Woen H.-Y."/>
            <person name="Kwon S.-W."/>
        </authorList>
    </citation>
    <scope>NUCLEOTIDE SEQUENCE [LARGE SCALE GENOMIC DNA]</scope>
    <source>
        <strain evidence="9">5413 J-13</strain>
    </source>
</reference>
<dbReference type="Pfam" id="PF00202">
    <property type="entry name" value="Aminotran_3"/>
    <property type="match status" value="1"/>
</dbReference>
<dbReference type="GO" id="GO:0008483">
    <property type="term" value="F:transaminase activity"/>
    <property type="evidence" value="ECO:0007669"/>
    <property type="project" value="InterPro"/>
</dbReference>
<dbReference type="NCBIfam" id="NF000818">
    <property type="entry name" value="PRK00062.1"/>
    <property type="match status" value="1"/>
</dbReference>
<gene>
    <name evidence="7 8" type="primary">hemL</name>
    <name evidence="8" type="ORF">MUN82_10550</name>
</gene>
<dbReference type="NCBIfam" id="TIGR00713">
    <property type="entry name" value="hemL"/>
    <property type="match status" value="1"/>
</dbReference>
<dbReference type="InterPro" id="IPR004639">
    <property type="entry name" value="4pyrrol_synth_GluAld_NH2Trfase"/>
</dbReference>
<dbReference type="KEGG" id="haei:MUN82_10550"/>
<dbReference type="GO" id="GO:0006782">
    <property type="term" value="P:protoporphyrinogen IX biosynthetic process"/>
    <property type="evidence" value="ECO:0007669"/>
    <property type="project" value="UniProtKB-UniRule"/>
</dbReference>
<dbReference type="AlphaFoldDB" id="A0A8T9T2W4"/>
<feature type="modified residue" description="N6-(pyridoxal phosphate)lysine" evidence="7">
    <location>
        <position position="278"/>
    </location>
</feature>
<evidence type="ECO:0000256" key="7">
    <source>
        <dbReference type="HAMAP-Rule" id="MF_00375"/>
    </source>
</evidence>
<dbReference type="Gene3D" id="3.90.1150.10">
    <property type="entry name" value="Aspartate Aminotransferase, domain 1"/>
    <property type="match status" value="1"/>
</dbReference>
<dbReference type="GO" id="GO:0030170">
    <property type="term" value="F:pyridoxal phosphate binding"/>
    <property type="evidence" value="ECO:0007669"/>
    <property type="project" value="InterPro"/>
</dbReference>
<dbReference type="RefSeq" id="WP_245097331.1">
    <property type="nucleotide sequence ID" value="NZ_CP095053.1"/>
</dbReference>
<dbReference type="GO" id="GO:0005737">
    <property type="term" value="C:cytoplasm"/>
    <property type="evidence" value="ECO:0007669"/>
    <property type="project" value="UniProtKB-SubCell"/>
</dbReference>
<keyword evidence="6 7" id="KW-0627">Porphyrin biosynthesis</keyword>
<comment type="subcellular location">
    <subcellularLocation>
        <location evidence="7">Cytoplasm</location>
    </subcellularLocation>
</comment>
<dbReference type="Gene3D" id="3.40.640.10">
    <property type="entry name" value="Type I PLP-dependent aspartate aminotransferase-like (Major domain)"/>
    <property type="match status" value="1"/>
</dbReference>
<comment type="similarity">
    <text evidence="3 7">Belongs to the class-III pyridoxal-phosphate-dependent aminotransferase family. HemL subfamily.</text>
</comment>
<dbReference type="InterPro" id="IPR005814">
    <property type="entry name" value="Aminotrans_3"/>
</dbReference>
<dbReference type="Proteomes" id="UP000829925">
    <property type="component" value="Chromosome"/>
</dbReference>
<evidence type="ECO:0000313" key="9">
    <source>
        <dbReference type="Proteomes" id="UP000829925"/>
    </source>
</evidence>
<evidence type="ECO:0000256" key="2">
    <source>
        <dbReference type="ARBA" id="ARBA00004819"/>
    </source>
</evidence>
<dbReference type="InterPro" id="IPR015422">
    <property type="entry name" value="PyrdxlP-dep_Trfase_small"/>
</dbReference>
<keyword evidence="7" id="KW-0963">Cytoplasm</keyword>
<evidence type="ECO:0000256" key="6">
    <source>
        <dbReference type="ARBA" id="ARBA00023244"/>
    </source>
</evidence>
<evidence type="ECO:0000256" key="4">
    <source>
        <dbReference type="ARBA" id="ARBA00022898"/>
    </source>
</evidence>
<dbReference type="InterPro" id="IPR015421">
    <property type="entry name" value="PyrdxlP-dep_Trfase_major"/>
</dbReference>
<comment type="catalytic activity">
    <reaction evidence="7">
        <text>(S)-4-amino-5-oxopentanoate = 5-aminolevulinate</text>
        <dbReference type="Rhea" id="RHEA:14265"/>
        <dbReference type="ChEBI" id="CHEBI:57501"/>
        <dbReference type="ChEBI" id="CHEBI:356416"/>
        <dbReference type="EC" id="5.4.3.8"/>
    </reaction>
</comment>
<dbReference type="InterPro" id="IPR015424">
    <property type="entry name" value="PyrdxlP-dep_Trfase"/>
</dbReference>
<evidence type="ECO:0000256" key="5">
    <source>
        <dbReference type="ARBA" id="ARBA00023235"/>
    </source>
</evidence>
<sequence>MLSSDSIIAPTLTHTQSAALFEQAKQHIPGGVNSPVRAFRAVGGHPVFMQSAQGAWLTDVDGNRYMDFINSWGPMILGHAPEVVLRAVQEALPHSLSFGAPTRREVEMAELIKEMVPSIEKVRLVNSGTEATMSAIRVARGYTGRSKILKFEGCYHGHGDSFLIAAGSGALTLGTPDSPGVTSGVAQDTLTVPYNDLEAARQAIEANPEQIAALILEPVVGNMGLVAPTEGYLQGLRDLCTQHGIVLIFDEVMTGFRLAPGGAQQRYGIVPDMTTLGKIIGGGMPVGAYGGRQDIMDQVAPAGKVYQAGTLSGNPIATAAGLAQLRYLQSHPEVYEQLERTTTRLADGTRQIAAELGLNYTVNQVGSMFSLFFTDQPVTDLETAKQANLEAFGRYFRAMLNRGIYLAPSQFEALFVSTSITDELVEQYLTTCRESLREAHGM</sequence>
<comment type="pathway">
    <text evidence="2">Porphyrin-containing compound metabolism; protoporphyrin-IX biosynthesis; 5-aminolevulinate from L-glutamyl-tRNA(Glu): step 2/2.</text>
</comment>
<dbReference type="PANTHER" id="PTHR43713">
    <property type="entry name" value="GLUTAMATE-1-SEMIALDEHYDE 2,1-AMINOMUTASE"/>
    <property type="match status" value="1"/>
</dbReference>
<evidence type="ECO:0000256" key="3">
    <source>
        <dbReference type="ARBA" id="ARBA00008981"/>
    </source>
</evidence>
<keyword evidence="5 7" id="KW-0413">Isomerase</keyword>
<name>A0A8T9T2W4_9BACT</name>
<organism evidence="8 9">
    <name type="scientific">Hymenobacter aerilatus</name>
    <dbReference type="NCBI Taxonomy" id="2932251"/>
    <lineage>
        <taxon>Bacteria</taxon>
        <taxon>Pseudomonadati</taxon>
        <taxon>Bacteroidota</taxon>
        <taxon>Cytophagia</taxon>
        <taxon>Cytophagales</taxon>
        <taxon>Hymenobacteraceae</taxon>
        <taxon>Hymenobacter</taxon>
    </lineage>
</organism>
<comment type="cofactor">
    <cofactor evidence="1 7">
        <name>pyridoxal 5'-phosphate</name>
        <dbReference type="ChEBI" id="CHEBI:597326"/>
    </cofactor>
</comment>
<dbReference type="HAMAP" id="MF_00375">
    <property type="entry name" value="HemL_aminotrans_3"/>
    <property type="match status" value="1"/>
</dbReference>
<evidence type="ECO:0000313" key="8">
    <source>
        <dbReference type="EMBL" id="UOR07514.1"/>
    </source>
</evidence>
<dbReference type="SUPFAM" id="SSF53383">
    <property type="entry name" value="PLP-dependent transferases"/>
    <property type="match status" value="1"/>
</dbReference>
<dbReference type="EMBL" id="CP095053">
    <property type="protein sequence ID" value="UOR07514.1"/>
    <property type="molecule type" value="Genomic_DNA"/>
</dbReference>